<evidence type="ECO:0000313" key="11">
    <source>
        <dbReference type="Proteomes" id="UP000542342"/>
    </source>
</evidence>
<name>A0A7V9AA28_9BACT</name>
<organism evidence="10 11">
    <name type="scientific">Thermogemmata fonticola</name>
    <dbReference type="NCBI Taxonomy" id="2755323"/>
    <lineage>
        <taxon>Bacteria</taxon>
        <taxon>Pseudomonadati</taxon>
        <taxon>Planctomycetota</taxon>
        <taxon>Planctomycetia</taxon>
        <taxon>Gemmatales</taxon>
        <taxon>Gemmataceae</taxon>
        <taxon>Thermogemmata</taxon>
    </lineage>
</organism>
<feature type="transmembrane region" description="Helical" evidence="8">
    <location>
        <begin position="188"/>
        <end position="221"/>
    </location>
</feature>
<protein>
    <submittedName>
        <fullName evidence="10">Glycosyltransferase family 39 protein</fullName>
    </submittedName>
</protein>
<feature type="transmembrane region" description="Helical" evidence="8">
    <location>
        <begin position="156"/>
        <end position="176"/>
    </location>
</feature>
<evidence type="ECO:0000256" key="7">
    <source>
        <dbReference type="ARBA" id="ARBA00023136"/>
    </source>
</evidence>
<feature type="domain" description="Glycosyltransferase RgtA/B/C/D-like" evidence="9">
    <location>
        <begin position="81"/>
        <end position="249"/>
    </location>
</feature>
<keyword evidence="11" id="KW-1185">Reference proteome</keyword>
<dbReference type="InterPro" id="IPR038731">
    <property type="entry name" value="RgtA/B/C-like"/>
</dbReference>
<evidence type="ECO:0000259" key="9">
    <source>
        <dbReference type="Pfam" id="PF13231"/>
    </source>
</evidence>
<feature type="transmembrane region" description="Helical" evidence="8">
    <location>
        <begin position="376"/>
        <end position="397"/>
    </location>
</feature>
<evidence type="ECO:0000256" key="4">
    <source>
        <dbReference type="ARBA" id="ARBA00022679"/>
    </source>
</evidence>
<comment type="subcellular location">
    <subcellularLocation>
        <location evidence="1">Cell membrane</location>
        <topology evidence="1">Multi-pass membrane protein</topology>
    </subcellularLocation>
</comment>
<keyword evidence="7 8" id="KW-0472">Membrane</keyword>
<dbReference type="InterPro" id="IPR050297">
    <property type="entry name" value="LipidA_mod_glycosyltrf_83"/>
</dbReference>
<reference evidence="10 11" key="1">
    <citation type="submission" date="2020-07" db="EMBL/GenBank/DDBJ databases">
        <title>Thermogemmata thermophila gen. nov., sp. nov., a novel moderate thermophilic planctomycete from a Kamchatka hot spring.</title>
        <authorList>
            <person name="Elcheninov A.G."/>
            <person name="Podosokorskaya O.A."/>
            <person name="Kovaleva O.L."/>
            <person name="Novikov A."/>
            <person name="Bonch-Osmolovskaya E.A."/>
            <person name="Toshchakov S.V."/>
            <person name="Kublanov I.V."/>
        </authorList>
    </citation>
    <scope>NUCLEOTIDE SEQUENCE [LARGE SCALE GENOMIC DNA]</scope>
    <source>
        <strain evidence="10 11">2918</strain>
    </source>
</reference>
<feature type="transmembrane region" description="Helical" evidence="8">
    <location>
        <begin position="227"/>
        <end position="250"/>
    </location>
</feature>
<dbReference type="GO" id="GO:0016763">
    <property type="term" value="F:pentosyltransferase activity"/>
    <property type="evidence" value="ECO:0007669"/>
    <property type="project" value="TreeGrafter"/>
</dbReference>
<dbReference type="GO" id="GO:0000030">
    <property type="term" value="F:mannosyltransferase activity"/>
    <property type="evidence" value="ECO:0007669"/>
    <property type="project" value="InterPro"/>
</dbReference>
<dbReference type="PANTHER" id="PTHR33908">
    <property type="entry name" value="MANNOSYLTRANSFERASE YKCB-RELATED"/>
    <property type="match status" value="1"/>
</dbReference>
<dbReference type="GO" id="GO:0006493">
    <property type="term" value="P:protein O-linked glycosylation"/>
    <property type="evidence" value="ECO:0007669"/>
    <property type="project" value="InterPro"/>
</dbReference>
<dbReference type="Proteomes" id="UP000542342">
    <property type="component" value="Unassembled WGS sequence"/>
</dbReference>
<feature type="transmembrane region" description="Helical" evidence="8">
    <location>
        <begin position="319"/>
        <end position="337"/>
    </location>
</feature>
<dbReference type="GO" id="GO:0009103">
    <property type="term" value="P:lipopolysaccharide biosynthetic process"/>
    <property type="evidence" value="ECO:0007669"/>
    <property type="project" value="UniProtKB-ARBA"/>
</dbReference>
<keyword evidence="6 8" id="KW-1133">Transmembrane helix</keyword>
<proteinExistence type="predicted"/>
<dbReference type="Pfam" id="PF13231">
    <property type="entry name" value="PMT_2"/>
    <property type="match status" value="1"/>
</dbReference>
<keyword evidence="3" id="KW-0328">Glycosyltransferase</keyword>
<evidence type="ECO:0000313" key="10">
    <source>
        <dbReference type="EMBL" id="MBA2224613.1"/>
    </source>
</evidence>
<evidence type="ECO:0000256" key="2">
    <source>
        <dbReference type="ARBA" id="ARBA00022475"/>
    </source>
</evidence>
<dbReference type="AlphaFoldDB" id="A0A7V9AA28"/>
<feature type="transmembrane region" description="Helical" evidence="8">
    <location>
        <begin position="21"/>
        <end position="41"/>
    </location>
</feature>
<feature type="transmembrane region" description="Helical" evidence="8">
    <location>
        <begin position="290"/>
        <end position="307"/>
    </location>
</feature>
<dbReference type="GO" id="GO:0005886">
    <property type="term" value="C:plasma membrane"/>
    <property type="evidence" value="ECO:0007669"/>
    <property type="project" value="UniProtKB-SubCell"/>
</dbReference>
<keyword evidence="5 8" id="KW-0812">Transmembrane</keyword>
<gene>
    <name evidence="10" type="ORF">H0921_00375</name>
</gene>
<evidence type="ECO:0000256" key="1">
    <source>
        <dbReference type="ARBA" id="ARBA00004651"/>
    </source>
</evidence>
<dbReference type="EMBL" id="JACEFB010000001">
    <property type="protein sequence ID" value="MBA2224613.1"/>
    <property type="molecule type" value="Genomic_DNA"/>
</dbReference>
<evidence type="ECO:0000256" key="3">
    <source>
        <dbReference type="ARBA" id="ARBA00022676"/>
    </source>
</evidence>
<dbReference type="PANTHER" id="PTHR33908:SF11">
    <property type="entry name" value="MEMBRANE PROTEIN"/>
    <property type="match status" value="1"/>
</dbReference>
<keyword evidence="2" id="KW-1003">Cell membrane</keyword>
<evidence type="ECO:0000256" key="5">
    <source>
        <dbReference type="ARBA" id="ARBA00022692"/>
    </source>
</evidence>
<keyword evidence="4 10" id="KW-0808">Transferase</keyword>
<dbReference type="RefSeq" id="WP_194536053.1">
    <property type="nucleotide sequence ID" value="NZ_JACEFB010000001.1"/>
</dbReference>
<evidence type="ECO:0000256" key="6">
    <source>
        <dbReference type="ARBA" id="ARBA00022989"/>
    </source>
</evidence>
<accession>A0A7V9AA28</accession>
<evidence type="ECO:0000256" key="8">
    <source>
        <dbReference type="SAM" id="Phobius"/>
    </source>
</evidence>
<feature type="transmembrane region" description="Helical" evidence="8">
    <location>
        <begin position="108"/>
        <end position="125"/>
    </location>
</feature>
<comment type="caution">
    <text evidence="10">The sequence shown here is derived from an EMBL/GenBank/DDBJ whole genome shotgun (WGS) entry which is preliminary data.</text>
</comment>
<feature type="transmembrane region" description="Helical" evidence="8">
    <location>
        <begin position="344"/>
        <end position="364"/>
    </location>
</feature>
<sequence length="503" mass="57737">MKLTPLTPLGKVHTYFATIQLRRLPICGAITLLIAAFLLTLDRTDLVHSHEARAAQNAQYILETGEWGLPRLFDGRLELQKPPAYYWCVAGISRWLNSGRVTAWTTRLPSALMGIACIVGVYAFLRQLGRPYTARVAAVVLATAIHFTALSRIARIDVPLTAAVSFSIFSFFLGCISHSQGKRFHSLAWHFLAGLSVGIAMLLKGPIGIALFGCATGMWWLTEHRRVNWPGVVTLIATAACVGLPWFLWANRATEGELFRVFILHHNIARFSGTSSQLATHPWWFYIPRFTFDFLPWSPFFFFGIYYVLKKNMWKTDHILRFSLISFLSILSLLSLSHFKRSDYLLPAYPFAAIYISCVIQNWWENQGFSTRKRSLLFFHSLWITVIVGWIVIVSAVEPHLRTQDKRSQFAASIRHVAPAPQPIIQFRMEDHLLSFHLGRPLETIVEWHDLHQIIYHYKYSYIIMPKEYVYPATNILSDIKWKKLLESNLTNNRIYIFLSACQ</sequence>